<dbReference type="GO" id="GO:1903457">
    <property type="term" value="P:lactate catabolic process"/>
    <property type="evidence" value="ECO:0007669"/>
    <property type="project" value="TreeGrafter"/>
</dbReference>
<dbReference type="InterPro" id="IPR016164">
    <property type="entry name" value="FAD-linked_Oxase-like_C"/>
</dbReference>
<dbReference type="InterPro" id="IPR016166">
    <property type="entry name" value="FAD-bd_PCMH"/>
</dbReference>
<keyword evidence="3" id="KW-0285">Flavoprotein</keyword>
<dbReference type="InterPro" id="IPR036318">
    <property type="entry name" value="FAD-bd_PCMH-like_sf"/>
</dbReference>
<dbReference type="PROSITE" id="PS51387">
    <property type="entry name" value="FAD_PCMH"/>
    <property type="match status" value="1"/>
</dbReference>
<evidence type="ECO:0000256" key="2">
    <source>
        <dbReference type="ARBA" id="ARBA00008000"/>
    </source>
</evidence>
<dbReference type="Proteomes" id="UP000176221">
    <property type="component" value="Unassembled WGS sequence"/>
</dbReference>
<dbReference type="InterPro" id="IPR016171">
    <property type="entry name" value="Vanillyl_alc_oxidase_C-sub2"/>
</dbReference>
<evidence type="ECO:0000256" key="1">
    <source>
        <dbReference type="ARBA" id="ARBA00001974"/>
    </source>
</evidence>
<dbReference type="Gene3D" id="1.10.45.10">
    <property type="entry name" value="Vanillyl-alcohol Oxidase, Chain A, domain 4"/>
    <property type="match status" value="1"/>
</dbReference>
<comment type="similarity">
    <text evidence="2">Belongs to the FAD-binding oxidoreductase/transferase type 4 family.</text>
</comment>
<keyword evidence="6" id="KW-0560">Oxidoreductase</keyword>
<dbReference type="STRING" id="1802319.A2928_03140"/>
<dbReference type="InterPro" id="IPR016169">
    <property type="entry name" value="FAD-bd_PCMH_sub2"/>
</dbReference>
<evidence type="ECO:0000256" key="6">
    <source>
        <dbReference type="ARBA" id="ARBA00023002"/>
    </source>
</evidence>
<dbReference type="GO" id="GO:0008720">
    <property type="term" value="F:D-lactate dehydrogenase (NAD+) activity"/>
    <property type="evidence" value="ECO:0007669"/>
    <property type="project" value="TreeGrafter"/>
</dbReference>
<evidence type="ECO:0000313" key="9">
    <source>
        <dbReference type="EMBL" id="OHA34234.1"/>
    </source>
</evidence>
<dbReference type="EMBL" id="MHRX01000013">
    <property type="protein sequence ID" value="OHA34234.1"/>
    <property type="molecule type" value="Genomic_DNA"/>
</dbReference>
<name>A0A1G2NDT9_9BACT</name>
<dbReference type="GO" id="GO:0004458">
    <property type="term" value="F:D-lactate dehydrogenase (cytochrome) activity"/>
    <property type="evidence" value="ECO:0007669"/>
    <property type="project" value="UniProtKB-EC"/>
</dbReference>
<dbReference type="InterPro" id="IPR004113">
    <property type="entry name" value="FAD-bd_oxidored_4_C"/>
</dbReference>
<dbReference type="SUPFAM" id="SSF56176">
    <property type="entry name" value="FAD-binding/transporter-associated domain-like"/>
    <property type="match status" value="1"/>
</dbReference>
<evidence type="ECO:0000256" key="5">
    <source>
        <dbReference type="ARBA" id="ARBA00022946"/>
    </source>
</evidence>
<evidence type="ECO:0000256" key="7">
    <source>
        <dbReference type="ARBA" id="ARBA00038897"/>
    </source>
</evidence>
<evidence type="ECO:0000313" key="10">
    <source>
        <dbReference type="Proteomes" id="UP000176221"/>
    </source>
</evidence>
<dbReference type="Gene3D" id="3.30.70.2740">
    <property type="match status" value="1"/>
</dbReference>
<reference evidence="9 10" key="1">
    <citation type="journal article" date="2016" name="Nat. Commun.">
        <title>Thousands of microbial genomes shed light on interconnected biogeochemical processes in an aquifer system.</title>
        <authorList>
            <person name="Anantharaman K."/>
            <person name="Brown C.T."/>
            <person name="Hug L.A."/>
            <person name="Sharon I."/>
            <person name="Castelle C.J."/>
            <person name="Probst A.J."/>
            <person name="Thomas B.C."/>
            <person name="Singh A."/>
            <person name="Wilkins M.J."/>
            <person name="Karaoz U."/>
            <person name="Brodie E.L."/>
            <person name="Williams K.H."/>
            <person name="Hubbard S.S."/>
            <person name="Banfield J.F."/>
        </authorList>
    </citation>
    <scope>NUCLEOTIDE SEQUENCE [LARGE SCALE GENOMIC DNA]</scope>
</reference>
<comment type="caution">
    <text evidence="9">The sequence shown here is derived from an EMBL/GenBank/DDBJ whole genome shotgun (WGS) entry which is preliminary data.</text>
</comment>
<dbReference type="GO" id="GO:0071949">
    <property type="term" value="F:FAD binding"/>
    <property type="evidence" value="ECO:0007669"/>
    <property type="project" value="InterPro"/>
</dbReference>
<organism evidence="9 10">
    <name type="scientific">Candidatus Taylorbacteria bacterium RIFCSPLOWO2_01_FULL_45_15b</name>
    <dbReference type="NCBI Taxonomy" id="1802319"/>
    <lineage>
        <taxon>Bacteria</taxon>
        <taxon>Candidatus Tayloriibacteriota</taxon>
    </lineage>
</organism>
<sequence>MGLKQELQAIIGGEVIDSAKERSHYSRDASIFEVKPKVIVKAKDVRDISNLVRFVSEAKKSGKKISLAPRAAGTCMSGGSLTESISLDVLNLNSIGEITGDRVAVGPGAFYRDLEDKTLLQGLIMPAYTASKKLCTVGGMVANNSSGEKTLVYGDTSKYVKKLKVILADGNEYEFGPLSAPELIHKKHLGTFEGEVYRKMHDMLDDHFSKIMGARPAVSKNSAGYLLWDVWDRRTFDLTKLFCGSQGTLGIITEIELALVPKHTHTKLLVITLDTLDVLPEIVARVLIHKPETFESFDDNTFSLAAKYMKEDTSKVITKKEALLTLIAEFAGENEVDANKVVEAARDALKGLPVEMQICETDEEEESYWNIRRSSFKLLREHVEGTHSVAPFVDDIIVRPEFLPQFLPKLEAILKEFKLIYTIAGHIGNGNFHLIPLMDMTSEKDRDAIVELSRRIFALVFEYKGSMAGEHNDGIIRTPFLEAMYGKEICELFRKTKEIFDPLNIFNPGKKVGGTVEFAKAHFAKKNEMPLY</sequence>
<dbReference type="EC" id="1.1.2.4" evidence="7"/>
<gene>
    <name evidence="9" type="ORF">A2928_03140</name>
</gene>
<keyword evidence="5" id="KW-0809">Transit peptide</keyword>
<dbReference type="SUPFAM" id="SSF55103">
    <property type="entry name" value="FAD-linked oxidases, C-terminal domain"/>
    <property type="match status" value="1"/>
</dbReference>
<dbReference type="PANTHER" id="PTHR11748">
    <property type="entry name" value="D-LACTATE DEHYDROGENASE"/>
    <property type="match status" value="1"/>
</dbReference>
<dbReference type="AlphaFoldDB" id="A0A1G2NDT9"/>
<proteinExistence type="inferred from homology"/>
<dbReference type="InterPro" id="IPR006094">
    <property type="entry name" value="Oxid_FAD_bind_N"/>
</dbReference>
<dbReference type="Gene3D" id="3.30.465.10">
    <property type="match status" value="2"/>
</dbReference>
<accession>A0A1G2NDT9</accession>
<feature type="domain" description="FAD-binding PCMH-type" evidence="8">
    <location>
        <begin position="32"/>
        <end position="262"/>
    </location>
</feature>
<dbReference type="PANTHER" id="PTHR11748:SF111">
    <property type="entry name" value="D-LACTATE DEHYDROGENASE, MITOCHONDRIAL-RELATED"/>
    <property type="match status" value="1"/>
</dbReference>
<protein>
    <recommendedName>
        <fullName evidence="7">D-lactate dehydrogenase (cytochrome)</fullName>
        <ecNumber evidence="7">1.1.2.4</ecNumber>
    </recommendedName>
</protein>
<evidence type="ECO:0000256" key="3">
    <source>
        <dbReference type="ARBA" id="ARBA00022630"/>
    </source>
</evidence>
<dbReference type="Pfam" id="PF01565">
    <property type="entry name" value="FAD_binding_4"/>
    <property type="match status" value="1"/>
</dbReference>
<comment type="cofactor">
    <cofactor evidence="1">
        <name>FAD</name>
        <dbReference type="ChEBI" id="CHEBI:57692"/>
    </cofactor>
</comment>
<dbReference type="Pfam" id="PF02913">
    <property type="entry name" value="FAD-oxidase_C"/>
    <property type="match status" value="1"/>
</dbReference>
<evidence type="ECO:0000259" key="8">
    <source>
        <dbReference type="PROSITE" id="PS51387"/>
    </source>
</evidence>
<keyword evidence="4" id="KW-0274">FAD</keyword>
<evidence type="ECO:0000256" key="4">
    <source>
        <dbReference type="ARBA" id="ARBA00022827"/>
    </source>
</evidence>